<protein>
    <submittedName>
        <fullName evidence="1">Uncharacterized protein</fullName>
    </submittedName>
</protein>
<keyword evidence="2" id="KW-1185">Reference proteome</keyword>
<dbReference type="Proteomes" id="UP000594638">
    <property type="component" value="Unassembled WGS sequence"/>
</dbReference>
<comment type="caution">
    <text evidence="1">The sequence shown here is derived from an EMBL/GenBank/DDBJ whole genome shotgun (WGS) entry which is preliminary data.</text>
</comment>
<dbReference type="EMBL" id="CACTIH010005427">
    <property type="protein sequence ID" value="CAA2991740.1"/>
    <property type="molecule type" value="Genomic_DNA"/>
</dbReference>
<reference evidence="1 2" key="1">
    <citation type="submission" date="2019-12" db="EMBL/GenBank/DDBJ databases">
        <authorList>
            <person name="Alioto T."/>
            <person name="Alioto T."/>
            <person name="Gomez Garrido J."/>
        </authorList>
    </citation>
    <scope>NUCLEOTIDE SEQUENCE [LARGE SCALE GENOMIC DNA]</scope>
</reference>
<dbReference type="Gramene" id="OE9A110847T1">
    <property type="protein sequence ID" value="OE9A110847C1"/>
    <property type="gene ID" value="OE9A110847"/>
</dbReference>
<proteinExistence type="predicted"/>
<dbReference type="AlphaFoldDB" id="A0A8S0SFI2"/>
<name>A0A8S0SFI2_OLEEU</name>
<accession>A0A8S0SFI2</accession>
<gene>
    <name evidence="1" type="ORF">OLEA9_A110847</name>
</gene>
<evidence type="ECO:0000313" key="2">
    <source>
        <dbReference type="Proteomes" id="UP000594638"/>
    </source>
</evidence>
<evidence type="ECO:0000313" key="1">
    <source>
        <dbReference type="EMBL" id="CAA2991740.1"/>
    </source>
</evidence>
<sequence>MGASLKPTNVVEVWGRFARIKNAFIEVCKVVRPICKGWPKKRLCCEWMEKTDEQLRVLKVFVKHIGIPLGFSV</sequence>
<organism evidence="1 2">
    <name type="scientific">Olea europaea subsp. europaea</name>
    <dbReference type="NCBI Taxonomy" id="158383"/>
    <lineage>
        <taxon>Eukaryota</taxon>
        <taxon>Viridiplantae</taxon>
        <taxon>Streptophyta</taxon>
        <taxon>Embryophyta</taxon>
        <taxon>Tracheophyta</taxon>
        <taxon>Spermatophyta</taxon>
        <taxon>Magnoliopsida</taxon>
        <taxon>eudicotyledons</taxon>
        <taxon>Gunneridae</taxon>
        <taxon>Pentapetalae</taxon>
        <taxon>asterids</taxon>
        <taxon>lamiids</taxon>
        <taxon>Lamiales</taxon>
        <taxon>Oleaceae</taxon>
        <taxon>Oleeae</taxon>
        <taxon>Olea</taxon>
    </lineage>
</organism>